<evidence type="ECO:0000313" key="6">
    <source>
        <dbReference type="Proteomes" id="UP001287286"/>
    </source>
</evidence>
<keyword evidence="6" id="KW-1185">Reference proteome</keyword>
<comment type="caution">
    <text evidence="4">The sequence shown here is derived from an EMBL/GenBank/DDBJ whole genome shotgun (WGS) entry which is preliminary data.</text>
</comment>
<gene>
    <name evidence="4" type="ORF">PCL_07332</name>
    <name evidence="3" type="ORF">Purlil1_9014</name>
</gene>
<name>A0A2U3DSE3_PURLI</name>
<feature type="compositionally biased region" description="Basic and acidic residues" evidence="1">
    <location>
        <begin position="98"/>
        <end position="121"/>
    </location>
</feature>
<reference evidence="3" key="3">
    <citation type="submission" date="2023-11" db="EMBL/GenBank/DDBJ databases">
        <authorList>
            <person name="Beijen E."/>
            <person name="Ohm R.A."/>
        </authorList>
    </citation>
    <scope>NUCLEOTIDE SEQUENCE</scope>
    <source>
        <strain evidence="3">CBS 150709</strain>
    </source>
</reference>
<reference evidence="3 6" key="4">
    <citation type="journal article" date="2024" name="Microbiol. Resour. Announc.">
        <title>Genome annotations for the ascomycete fungi Trichoderma harzianum, Trichoderma aggressivum, and Purpureocillium lilacinum.</title>
        <authorList>
            <person name="Beijen E.P.W."/>
            <person name="Ohm R.A."/>
        </authorList>
    </citation>
    <scope>NUCLEOTIDE SEQUENCE [LARGE SCALE GENOMIC DNA]</scope>
    <source>
        <strain evidence="3 6">CBS 150709</strain>
    </source>
</reference>
<evidence type="ECO:0000313" key="4">
    <source>
        <dbReference type="EMBL" id="PWI65155.1"/>
    </source>
</evidence>
<dbReference type="EMBL" id="LCWV01000037">
    <property type="protein sequence ID" value="PWI65155.1"/>
    <property type="molecule type" value="Genomic_DNA"/>
</dbReference>
<dbReference type="EMBL" id="JAWRVI010000039">
    <property type="protein sequence ID" value="KAK4086624.1"/>
    <property type="molecule type" value="Genomic_DNA"/>
</dbReference>
<accession>A0A2U3DSE3</accession>
<organism evidence="4 5">
    <name type="scientific">Purpureocillium lilacinum</name>
    <name type="common">Paecilomyces lilacinus</name>
    <dbReference type="NCBI Taxonomy" id="33203"/>
    <lineage>
        <taxon>Eukaryota</taxon>
        <taxon>Fungi</taxon>
        <taxon>Dikarya</taxon>
        <taxon>Ascomycota</taxon>
        <taxon>Pezizomycotina</taxon>
        <taxon>Sordariomycetes</taxon>
        <taxon>Hypocreomycetidae</taxon>
        <taxon>Hypocreales</taxon>
        <taxon>Ophiocordycipitaceae</taxon>
        <taxon>Purpureocillium</taxon>
    </lineage>
</organism>
<dbReference type="Proteomes" id="UP001287286">
    <property type="component" value="Unassembled WGS sequence"/>
</dbReference>
<proteinExistence type="predicted"/>
<feature type="region of interest" description="Disordered" evidence="1">
    <location>
        <begin position="96"/>
        <end position="127"/>
    </location>
</feature>
<keyword evidence="2" id="KW-0732">Signal</keyword>
<feature type="chain" id="PRO_5015763625" evidence="2">
    <location>
        <begin position="20"/>
        <end position="127"/>
    </location>
</feature>
<feature type="signal peptide" evidence="2">
    <location>
        <begin position="1"/>
        <end position="19"/>
    </location>
</feature>
<reference evidence="4" key="1">
    <citation type="submission" date="2015-05" db="EMBL/GenBank/DDBJ databases">
        <authorList>
            <person name="Wang D.B."/>
            <person name="Wang M."/>
        </authorList>
    </citation>
    <scope>NUCLEOTIDE SEQUENCE</scope>
    <source>
        <strain evidence="4">36-1</strain>
    </source>
</reference>
<evidence type="ECO:0000313" key="5">
    <source>
        <dbReference type="Proteomes" id="UP000245956"/>
    </source>
</evidence>
<evidence type="ECO:0000313" key="3">
    <source>
        <dbReference type="EMBL" id="KAK4086624.1"/>
    </source>
</evidence>
<dbReference type="AlphaFoldDB" id="A0A2U3DSE3"/>
<reference evidence="4 5" key="2">
    <citation type="journal article" date="2016" name="Front. Microbiol.">
        <title>Genome and transcriptome sequences reveal the specific parasitism of the nematophagous Purpureocillium lilacinum 36-1.</title>
        <authorList>
            <person name="Xie J."/>
            <person name="Li S."/>
            <person name="Mo C."/>
            <person name="Xiao X."/>
            <person name="Peng D."/>
            <person name="Wang G."/>
            <person name="Xiao Y."/>
        </authorList>
    </citation>
    <scope>NUCLEOTIDE SEQUENCE [LARGE SCALE GENOMIC DNA]</scope>
    <source>
        <strain evidence="4 5">36-1</strain>
    </source>
</reference>
<dbReference type="Proteomes" id="UP000245956">
    <property type="component" value="Unassembled WGS sequence"/>
</dbReference>
<evidence type="ECO:0000256" key="1">
    <source>
        <dbReference type="SAM" id="MobiDB-lite"/>
    </source>
</evidence>
<protein>
    <submittedName>
        <fullName evidence="4">Uncharacterized protein</fullName>
    </submittedName>
</protein>
<evidence type="ECO:0000256" key="2">
    <source>
        <dbReference type="SAM" id="SignalP"/>
    </source>
</evidence>
<sequence length="127" mass="13531">MKASAAVVALLAGVPVGAARLQCESTLDCGGCKSAQPGKPLTQDFEDLYNKALADGFTRPMVCQTCQGTLLGPKWCVPTEELTGGRLRNQLRRMIAQDAKKKKDAQKQDEAKGKEAEEHGAEVATNA</sequence>